<feature type="signal peptide" evidence="6">
    <location>
        <begin position="1"/>
        <end position="18"/>
    </location>
</feature>
<keyword evidence="3 6" id="KW-0732">Signal</keyword>
<comment type="subcellular location">
    <subcellularLocation>
        <location evidence="1">Cell outer membrane</location>
    </subcellularLocation>
</comment>
<protein>
    <submittedName>
        <fullName evidence="9">RagB/SusD family nutrient uptake outer membrane protein</fullName>
    </submittedName>
</protein>
<evidence type="ECO:0000259" key="7">
    <source>
        <dbReference type="Pfam" id="PF07980"/>
    </source>
</evidence>
<keyword evidence="10" id="KW-1185">Reference proteome</keyword>
<evidence type="ECO:0000256" key="5">
    <source>
        <dbReference type="ARBA" id="ARBA00023237"/>
    </source>
</evidence>
<dbReference type="CDD" id="cd08977">
    <property type="entry name" value="SusD"/>
    <property type="match status" value="1"/>
</dbReference>
<keyword evidence="5" id="KW-0998">Cell outer membrane</keyword>
<proteinExistence type="inferred from homology"/>
<dbReference type="OrthoDB" id="5694214at2"/>
<evidence type="ECO:0000256" key="3">
    <source>
        <dbReference type="ARBA" id="ARBA00022729"/>
    </source>
</evidence>
<evidence type="ECO:0000256" key="4">
    <source>
        <dbReference type="ARBA" id="ARBA00023136"/>
    </source>
</evidence>
<dbReference type="InterPro" id="IPR033985">
    <property type="entry name" value="SusD-like_N"/>
</dbReference>
<organism evidence="9 10">
    <name type="scientific">Pseudochryseolinea flava</name>
    <dbReference type="NCBI Taxonomy" id="2059302"/>
    <lineage>
        <taxon>Bacteria</taxon>
        <taxon>Pseudomonadati</taxon>
        <taxon>Bacteroidota</taxon>
        <taxon>Cytophagia</taxon>
        <taxon>Cytophagales</taxon>
        <taxon>Fulvivirgaceae</taxon>
        <taxon>Pseudochryseolinea</taxon>
    </lineage>
</organism>
<feature type="chain" id="PRO_5016891589" evidence="6">
    <location>
        <begin position="19"/>
        <end position="521"/>
    </location>
</feature>
<name>A0A364Y1Q2_9BACT</name>
<feature type="domain" description="RagB/SusD" evidence="7">
    <location>
        <begin position="264"/>
        <end position="521"/>
    </location>
</feature>
<accession>A0A364Y1Q2</accession>
<feature type="domain" description="SusD-like N-terminal" evidence="8">
    <location>
        <begin position="67"/>
        <end position="210"/>
    </location>
</feature>
<evidence type="ECO:0000259" key="8">
    <source>
        <dbReference type="Pfam" id="PF14322"/>
    </source>
</evidence>
<evidence type="ECO:0000256" key="1">
    <source>
        <dbReference type="ARBA" id="ARBA00004442"/>
    </source>
</evidence>
<dbReference type="Pfam" id="PF07980">
    <property type="entry name" value="SusD_RagB"/>
    <property type="match status" value="1"/>
</dbReference>
<dbReference type="EMBL" id="QMFY01000008">
    <property type="protein sequence ID" value="RAW00193.1"/>
    <property type="molecule type" value="Genomic_DNA"/>
</dbReference>
<dbReference type="InterPro" id="IPR012944">
    <property type="entry name" value="SusD_RagB_dom"/>
</dbReference>
<dbReference type="Pfam" id="PF14322">
    <property type="entry name" value="SusD-like_3"/>
    <property type="match status" value="1"/>
</dbReference>
<evidence type="ECO:0000256" key="2">
    <source>
        <dbReference type="ARBA" id="ARBA00006275"/>
    </source>
</evidence>
<comment type="caution">
    <text evidence="9">The sequence shown here is derived from an EMBL/GenBank/DDBJ whole genome shotgun (WGS) entry which is preliminary data.</text>
</comment>
<evidence type="ECO:0000313" key="10">
    <source>
        <dbReference type="Proteomes" id="UP000251889"/>
    </source>
</evidence>
<dbReference type="Proteomes" id="UP000251889">
    <property type="component" value="Unassembled WGS sequence"/>
</dbReference>
<dbReference type="Gene3D" id="1.25.40.390">
    <property type="match status" value="1"/>
</dbReference>
<dbReference type="SUPFAM" id="SSF48452">
    <property type="entry name" value="TPR-like"/>
    <property type="match status" value="1"/>
</dbReference>
<gene>
    <name evidence="9" type="ORF">DQQ10_16750</name>
</gene>
<reference evidence="9 10" key="1">
    <citation type="submission" date="2018-06" db="EMBL/GenBank/DDBJ databases">
        <title>Chryseolinea flavus sp. nov., a member of the phylum Bacteroidetes isolated from soil.</title>
        <authorList>
            <person name="Li Y."/>
            <person name="Wang J."/>
        </authorList>
    </citation>
    <scope>NUCLEOTIDE SEQUENCE [LARGE SCALE GENOMIC DNA]</scope>
    <source>
        <strain evidence="9 10">SDU1-6</strain>
    </source>
</reference>
<sequence length="521" mass="59549">MKKINLYILIVLMCMSCADLDIAPIDAQSELNYWETDEDANTYLNTLYADIMSADTYLFLSALTDDAYTRREEIRNIGNGNYDPSNGFIMTQWSQRYEGIRRSNIFMNNIDRVEGLTDAKRNEYKGQAMFIRAWHYFLLTQWFGDVPLVTDEITIEEALSLTRTAKATIDDFIEEQLGLAISFLPETYPAGNEGRITKGAAIALKSRFHLYNGEDQQAADLASDIFGKYSLYPSYAGLFKMENESNEEVILDLQYVPTNREHNIQYSLIPPSEGGYANFSPFQEFVDVYTMVNGLPITDAASGYDESNPYINRDPRLAANVVFDNYSWTRPDGSLTNIDTSPNASPNGINFSSNTTPTGYYVAKYYDRTARSVVNSGLNLILIRYAEVLLNYAEAKVNLETFNATDWDNTIKLIRQRAGLTGTALDFPGADQETLKQIIRDERRKELAFEAGHRFFDIRRWKIAEDVLKGWLHGIKTDVVPEDDGYQRVDFKSFDESKHYLWPIPQSERDLNKSLSQNDNW</sequence>
<dbReference type="InterPro" id="IPR011990">
    <property type="entry name" value="TPR-like_helical_dom_sf"/>
</dbReference>
<dbReference type="AlphaFoldDB" id="A0A364Y1Q2"/>
<evidence type="ECO:0000256" key="6">
    <source>
        <dbReference type="SAM" id="SignalP"/>
    </source>
</evidence>
<dbReference type="RefSeq" id="WP_112748031.1">
    <property type="nucleotide sequence ID" value="NZ_QMFY01000008.1"/>
</dbReference>
<keyword evidence="4" id="KW-0472">Membrane</keyword>
<dbReference type="GO" id="GO:0009279">
    <property type="term" value="C:cell outer membrane"/>
    <property type="evidence" value="ECO:0007669"/>
    <property type="project" value="UniProtKB-SubCell"/>
</dbReference>
<evidence type="ECO:0000313" key="9">
    <source>
        <dbReference type="EMBL" id="RAW00193.1"/>
    </source>
</evidence>
<comment type="similarity">
    <text evidence="2">Belongs to the SusD family.</text>
</comment>